<comment type="caution">
    <text evidence="3">The sequence shown here is derived from an EMBL/GenBank/DDBJ whole genome shotgun (WGS) entry which is preliminary data.</text>
</comment>
<feature type="coiled-coil region" evidence="1">
    <location>
        <begin position="502"/>
        <end position="529"/>
    </location>
</feature>
<keyword evidence="1" id="KW-0175">Coiled coil</keyword>
<feature type="transmembrane region" description="Helical" evidence="2">
    <location>
        <begin position="156"/>
        <end position="176"/>
    </location>
</feature>
<protein>
    <submittedName>
        <fullName evidence="3">ABC transporter permease</fullName>
    </submittedName>
</protein>
<feature type="transmembrane region" description="Helical" evidence="2">
    <location>
        <begin position="415"/>
        <end position="437"/>
    </location>
</feature>
<feature type="transmembrane region" description="Helical" evidence="2">
    <location>
        <begin position="40"/>
        <end position="59"/>
    </location>
</feature>
<evidence type="ECO:0000313" key="4">
    <source>
        <dbReference type="Proteomes" id="UP000280819"/>
    </source>
</evidence>
<keyword evidence="2" id="KW-0812">Transmembrane</keyword>
<feature type="transmembrane region" description="Helical" evidence="2">
    <location>
        <begin position="472"/>
        <end position="499"/>
    </location>
</feature>
<dbReference type="OrthoDB" id="3725302at2"/>
<evidence type="ECO:0000256" key="1">
    <source>
        <dbReference type="SAM" id="Coils"/>
    </source>
</evidence>
<feature type="transmembrane region" description="Helical" evidence="2">
    <location>
        <begin position="224"/>
        <end position="245"/>
    </location>
</feature>
<feature type="transmembrane region" description="Helical" evidence="2">
    <location>
        <begin position="127"/>
        <end position="150"/>
    </location>
</feature>
<dbReference type="InterPro" id="IPR046264">
    <property type="entry name" value="DUF6297"/>
</dbReference>
<proteinExistence type="predicted"/>
<feature type="transmembrane region" description="Helical" evidence="2">
    <location>
        <begin position="79"/>
        <end position="99"/>
    </location>
</feature>
<dbReference type="AlphaFoldDB" id="A0A3P1T3I5"/>
<dbReference type="EMBL" id="RQZG01000016">
    <property type="protein sequence ID" value="RRD03854.1"/>
    <property type="molecule type" value="Genomic_DNA"/>
</dbReference>
<reference evidence="3 4" key="1">
    <citation type="submission" date="2018-11" db="EMBL/GenBank/DDBJ databases">
        <title>Genomes From Bacteria Associated with the Canine Oral Cavity: a Test Case for Automated Genome-Based Taxonomic Assignment.</title>
        <authorList>
            <person name="Coil D.A."/>
            <person name="Jospin G."/>
            <person name="Darling A.E."/>
            <person name="Wallis C."/>
            <person name="Davis I.J."/>
            <person name="Harris S."/>
            <person name="Eisen J.A."/>
            <person name="Holcombe L.J."/>
            <person name="O'Flynn C."/>
        </authorList>
    </citation>
    <scope>NUCLEOTIDE SEQUENCE [LARGE SCALE GENOMIC DNA]</scope>
    <source>
        <strain evidence="3 4">OH887_COT-365</strain>
    </source>
</reference>
<organism evidence="3 4">
    <name type="scientific">Arachnia propionica</name>
    <dbReference type="NCBI Taxonomy" id="1750"/>
    <lineage>
        <taxon>Bacteria</taxon>
        <taxon>Bacillati</taxon>
        <taxon>Actinomycetota</taxon>
        <taxon>Actinomycetes</taxon>
        <taxon>Propionibacteriales</taxon>
        <taxon>Propionibacteriaceae</taxon>
        <taxon>Arachnia</taxon>
    </lineage>
</organism>
<sequence>MMSERFGVIGAVDERQLRLLVRDWRHGRADRNILQALSDAYVMVFALVLVGAMLVSSILQAQRTVAVCDTESCLASRGLLPWAATAAFLAFALMAARLFGPIVASAAEGFWILDGDVNRRRFLQGRLVASVLLSLLAGAGLGALVAALVGSDPATILIWGVASGLGCFGLVSFAAAEQGMERRWIIGVLLWVTGALAMGTLSLLVLIATGRLPVGTVAAWGVEFAWIIAGVGAVLGLVSVWLAWVRLTRLRRQRLVAGSSLISGMQGAAFALDLALVRDILVQFRAKEKGHVRPTRGAGLGAAALVMRDVQRLWRNPRPLLFWAGSMMVPYAIQALGMGVVAAPLSALVLMAALIGFCNSMRVLTRTMGLQRCFPFAPGAVRQATMVVPAVLALLWAVAVTPAFLGIVGGQQVELGVGLTQTLLTAVAGLLAAVRWVTAKPANYGGPLVATTGFGAVPPGLMFSLIKGIDVVTVVTLPIVVGWPSWISLVIAMIVFMMLRSGLDQQALLEQQEEQRRLLEQEKARRAGAVAAKNRIKVQRRR</sequence>
<feature type="transmembrane region" description="Helical" evidence="2">
    <location>
        <begin position="444"/>
        <end position="466"/>
    </location>
</feature>
<keyword evidence="2" id="KW-1133">Transmembrane helix</keyword>
<evidence type="ECO:0000256" key="2">
    <source>
        <dbReference type="SAM" id="Phobius"/>
    </source>
</evidence>
<dbReference type="Pfam" id="PF19814">
    <property type="entry name" value="DUF6297"/>
    <property type="match status" value="1"/>
</dbReference>
<gene>
    <name evidence="3" type="ORF">EII34_12455</name>
</gene>
<accession>A0A3P1T3I5</accession>
<dbReference type="Proteomes" id="UP000280819">
    <property type="component" value="Unassembled WGS sequence"/>
</dbReference>
<feature type="transmembrane region" description="Helical" evidence="2">
    <location>
        <begin position="188"/>
        <end position="212"/>
    </location>
</feature>
<keyword evidence="2" id="KW-0472">Membrane</keyword>
<name>A0A3P1T3I5_9ACTN</name>
<evidence type="ECO:0000313" key="3">
    <source>
        <dbReference type="EMBL" id="RRD03854.1"/>
    </source>
</evidence>
<feature type="transmembrane region" description="Helical" evidence="2">
    <location>
        <begin position="386"/>
        <end position="409"/>
    </location>
</feature>